<feature type="compositionally biased region" description="Basic and acidic residues" evidence="1">
    <location>
        <begin position="120"/>
        <end position="154"/>
    </location>
</feature>
<dbReference type="Proteomes" id="UP000298327">
    <property type="component" value="Unassembled WGS sequence"/>
</dbReference>
<gene>
    <name evidence="2" type="ORF">EVG20_g4675</name>
</gene>
<feature type="compositionally biased region" description="Basic and acidic residues" evidence="1">
    <location>
        <begin position="100"/>
        <end position="113"/>
    </location>
</feature>
<name>A0A4Y9YW19_9AGAM</name>
<keyword evidence="3" id="KW-1185">Reference proteome</keyword>
<reference evidence="2 3" key="1">
    <citation type="submission" date="2019-02" db="EMBL/GenBank/DDBJ databases">
        <title>Genome sequencing of the rare red list fungi Dentipellis fragilis.</title>
        <authorList>
            <person name="Buettner E."/>
            <person name="Kellner H."/>
        </authorList>
    </citation>
    <scope>NUCLEOTIDE SEQUENCE [LARGE SCALE GENOMIC DNA]</scope>
    <source>
        <strain evidence="2 3">DSM 105465</strain>
    </source>
</reference>
<sequence>MQNSGGFPDEAVAARGKQLSPHDGGAEMHHERPDSASCSVQAPEDARSKLFAKYRKLLAEYIKLLDKYKQALSDIEELLDVNSEVRHQFHELNLYSAHAGLRDMKEQSRDRDSYSTGTEARIRDMEPGDAVERLKNTEERLEDAKEQFKDRDAG</sequence>
<evidence type="ECO:0000313" key="3">
    <source>
        <dbReference type="Proteomes" id="UP000298327"/>
    </source>
</evidence>
<evidence type="ECO:0000256" key="1">
    <source>
        <dbReference type="SAM" id="MobiDB-lite"/>
    </source>
</evidence>
<feature type="compositionally biased region" description="Basic and acidic residues" evidence="1">
    <location>
        <begin position="24"/>
        <end position="34"/>
    </location>
</feature>
<dbReference type="AlphaFoldDB" id="A0A4Y9YW19"/>
<protein>
    <submittedName>
        <fullName evidence="2">Uncharacterized protein</fullName>
    </submittedName>
</protein>
<evidence type="ECO:0000313" key="2">
    <source>
        <dbReference type="EMBL" id="TFY66412.1"/>
    </source>
</evidence>
<accession>A0A4Y9YW19</accession>
<feature type="region of interest" description="Disordered" evidence="1">
    <location>
        <begin position="98"/>
        <end position="154"/>
    </location>
</feature>
<comment type="caution">
    <text evidence="2">The sequence shown here is derived from an EMBL/GenBank/DDBJ whole genome shotgun (WGS) entry which is preliminary data.</text>
</comment>
<proteinExistence type="predicted"/>
<feature type="region of interest" description="Disordered" evidence="1">
    <location>
        <begin position="1"/>
        <end position="43"/>
    </location>
</feature>
<dbReference type="EMBL" id="SEOQ01000250">
    <property type="protein sequence ID" value="TFY66412.1"/>
    <property type="molecule type" value="Genomic_DNA"/>
</dbReference>
<organism evidence="2 3">
    <name type="scientific">Dentipellis fragilis</name>
    <dbReference type="NCBI Taxonomy" id="205917"/>
    <lineage>
        <taxon>Eukaryota</taxon>
        <taxon>Fungi</taxon>
        <taxon>Dikarya</taxon>
        <taxon>Basidiomycota</taxon>
        <taxon>Agaricomycotina</taxon>
        <taxon>Agaricomycetes</taxon>
        <taxon>Russulales</taxon>
        <taxon>Hericiaceae</taxon>
        <taxon>Dentipellis</taxon>
    </lineage>
</organism>